<dbReference type="InterPro" id="IPR029033">
    <property type="entry name" value="His_PPase_superfam"/>
</dbReference>
<dbReference type="Proteomes" id="UP000520814">
    <property type="component" value="Unassembled WGS sequence"/>
</dbReference>
<dbReference type="GO" id="GO:0005737">
    <property type="term" value="C:cytoplasm"/>
    <property type="evidence" value="ECO:0007669"/>
    <property type="project" value="TreeGrafter"/>
</dbReference>
<organism evidence="5 6">
    <name type="scientific">Armatimonas rosea</name>
    <dbReference type="NCBI Taxonomy" id="685828"/>
    <lineage>
        <taxon>Bacteria</taxon>
        <taxon>Bacillati</taxon>
        <taxon>Armatimonadota</taxon>
        <taxon>Armatimonadia</taxon>
        <taxon>Armatimonadales</taxon>
        <taxon>Armatimonadaceae</taxon>
        <taxon>Armatimonas</taxon>
    </lineage>
</organism>
<dbReference type="Gene3D" id="3.40.50.1240">
    <property type="entry name" value="Phosphoglycerate mutase-like"/>
    <property type="match status" value="1"/>
</dbReference>
<feature type="active site" description="Tele-phosphohistidine intermediate" evidence="3">
    <location>
        <position position="10"/>
    </location>
</feature>
<protein>
    <submittedName>
        <fullName evidence="5">Putative phosphoglycerate mutase</fullName>
        <ecNumber evidence="5">5.4.2.12</ecNumber>
    </submittedName>
</protein>
<evidence type="ECO:0000256" key="4">
    <source>
        <dbReference type="PIRSR" id="PIRSR613078-2"/>
    </source>
</evidence>
<reference evidence="5 6" key="1">
    <citation type="submission" date="2020-08" db="EMBL/GenBank/DDBJ databases">
        <title>Genomic Encyclopedia of Type Strains, Phase IV (KMG-IV): sequencing the most valuable type-strain genomes for metagenomic binning, comparative biology and taxonomic classification.</title>
        <authorList>
            <person name="Goeker M."/>
        </authorList>
    </citation>
    <scope>NUCLEOTIDE SEQUENCE [LARGE SCALE GENOMIC DNA]</scope>
    <source>
        <strain evidence="5 6">DSM 23562</strain>
    </source>
</reference>
<feature type="binding site" evidence="4">
    <location>
        <position position="66"/>
    </location>
    <ligand>
        <name>substrate</name>
    </ligand>
</feature>
<dbReference type="RefSeq" id="WP_184200768.1">
    <property type="nucleotide sequence ID" value="NZ_JACHGW010000004.1"/>
</dbReference>
<name>A0A7W9SSS4_ARMRO</name>
<keyword evidence="1" id="KW-0324">Glycolysis</keyword>
<evidence type="ECO:0000256" key="1">
    <source>
        <dbReference type="ARBA" id="ARBA00023152"/>
    </source>
</evidence>
<dbReference type="SUPFAM" id="SSF53254">
    <property type="entry name" value="Phosphoglycerate mutase-like"/>
    <property type="match status" value="1"/>
</dbReference>
<feature type="binding site" evidence="4">
    <location>
        <begin position="9"/>
        <end position="16"/>
    </location>
    <ligand>
        <name>substrate</name>
    </ligand>
</feature>
<evidence type="ECO:0000256" key="3">
    <source>
        <dbReference type="PIRSR" id="PIRSR613078-1"/>
    </source>
</evidence>
<dbReference type="GO" id="GO:0016791">
    <property type="term" value="F:phosphatase activity"/>
    <property type="evidence" value="ECO:0007669"/>
    <property type="project" value="TreeGrafter"/>
</dbReference>
<dbReference type="InterPro" id="IPR001345">
    <property type="entry name" value="PG/BPGM_mutase_AS"/>
</dbReference>
<gene>
    <name evidence="5" type="ORF">HNQ39_004011</name>
</gene>
<dbReference type="PIRSF" id="PIRSF000709">
    <property type="entry name" value="6PFK_2-Ptase"/>
    <property type="match status" value="1"/>
</dbReference>
<dbReference type="AlphaFoldDB" id="A0A7W9SSS4"/>
<dbReference type="EMBL" id="JACHGW010000004">
    <property type="protein sequence ID" value="MBB6052190.1"/>
    <property type="molecule type" value="Genomic_DNA"/>
</dbReference>
<evidence type="ECO:0000256" key="2">
    <source>
        <dbReference type="ARBA" id="ARBA00023235"/>
    </source>
</evidence>
<dbReference type="EC" id="5.4.2.12" evidence="5"/>
<accession>A0A7W9SSS4</accession>
<dbReference type="GO" id="GO:0004619">
    <property type="term" value="F:phosphoglycerate mutase activity"/>
    <property type="evidence" value="ECO:0007669"/>
    <property type="project" value="UniProtKB-EC"/>
</dbReference>
<evidence type="ECO:0000313" key="5">
    <source>
        <dbReference type="EMBL" id="MBB6052190.1"/>
    </source>
</evidence>
<keyword evidence="2 5" id="KW-0413">Isomerase</keyword>
<dbReference type="SMART" id="SM00855">
    <property type="entry name" value="PGAM"/>
    <property type="match status" value="1"/>
</dbReference>
<dbReference type="PANTHER" id="PTHR48100:SF1">
    <property type="entry name" value="HISTIDINE PHOSPHATASE FAMILY PROTEIN-RELATED"/>
    <property type="match status" value="1"/>
</dbReference>
<feature type="active site" description="Proton donor/acceptor" evidence="3">
    <location>
        <position position="88"/>
    </location>
</feature>
<dbReference type="PROSITE" id="PS00175">
    <property type="entry name" value="PG_MUTASE"/>
    <property type="match status" value="1"/>
</dbReference>
<comment type="caution">
    <text evidence="5">The sequence shown here is derived from an EMBL/GenBank/DDBJ whole genome shotgun (WGS) entry which is preliminary data.</text>
</comment>
<keyword evidence="6" id="KW-1185">Reference proteome</keyword>
<dbReference type="InterPro" id="IPR050275">
    <property type="entry name" value="PGM_Phosphatase"/>
</dbReference>
<dbReference type="Pfam" id="PF00300">
    <property type="entry name" value="His_Phos_1"/>
    <property type="match status" value="1"/>
</dbReference>
<dbReference type="PANTHER" id="PTHR48100">
    <property type="entry name" value="BROAD-SPECIFICITY PHOSPHATASE YOR283W-RELATED"/>
    <property type="match status" value="1"/>
</dbReference>
<dbReference type="InterPro" id="IPR013078">
    <property type="entry name" value="His_Pase_superF_clade-1"/>
</dbReference>
<proteinExistence type="predicted"/>
<dbReference type="CDD" id="cd07067">
    <property type="entry name" value="HP_PGM_like"/>
    <property type="match status" value="1"/>
</dbReference>
<evidence type="ECO:0000313" key="6">
    <source>
        <dbReference type="Proteomes" id="UP000520814"/>
    </source>
</evidence>
<sequence>MPKTLLLVRHGETDWNAQNRWQGQCDVPLNETGRAQARLLRDRLQRLWERGGLPRPERLVASDLSRAVETATLLETGLALQTDSRLRERGFGSWEGRTHAEVGYAPGSHERAADAESQESVWERVLDAIAPLERVALVVGHGGALRAILAAAAGHSVEGMRYFTLGNTSLSVVQLGEGDNRLVRVNDTAHLES</sequence>